<dbReference type="EMBL" id="JBHSGS010000046">
    <property type="protein sequence ID" value="MFC4719740.1"/>
    <property type="molecule type" value="Genomic_DNA"/>
</dbReference>
<dbReference type="InterPro" id="IPR035472">
    <property type="entry name" value="RpiR-like_SIS"/>
</dbReference>
<evidence type="ECO:0000313" key="6">
    <source>
        <dbReference type="Proteomes" id="UP001595969"/>
    </source>
</evidence>
<keyword evidence="3" id="KW-0804">Transcription</keyword>
<name>A0ABV9MW31_9ENTE</name>
<dbReference type="Proteomes" id="UP001595969">
    <property type="component" value="Unassembled WGS sequence"/>
</dbReference>
<dbReference type="PANTHER" id="PTHR30514">
    <property type="entry name" value="GLUCOKINASE"/>
    <property type="match status" value="1"/>
</dbReference>
<dbReference type="InterPro" id="IPR000281">
    <property type="entry name" value="HTH_RpiR"/>
</dbReference>
<dbReference type="SUPFAM" id="SSF53697">
    <property type="entry name" value="SIS domain"/>
    <property type="match status" value="1"/>
</dbReference>
<evidence type="ECO:0000256" key="3">
    <source>
        <dbReference type="ARBA" id="ARBA00023163"/>
    </source>
</evidence>
<organism evidence="5 6">
    <name type="scientific">Enterococcus lemanii</name>
    <dbReference type="NCBI Taxonomy" id="1159752"/>
    <lineage>
        <taxon>Bacteria</taxon>
        <taxon>Bacillati</taxon>
        <taxon>Bacillota</taxon>
        <taxon>Bacilli</taxon>
        <taxon>Lactobacillales</taxon>
        <taxon>Enterococcaceae</taxon>
        <taxon>Enterococcus</taxon>
    </lineage>
</organism>
<dbReference type="PROSITE" id="PS51071">
    <property type="entry name" value="HTH_RPIR"/>
    <property type="match status" value="1"/>
</dbReference>
<reference evidence="6" key="1">
    <citation type="journal article" date="2019" name="Int. J. Syst. Evol. Microbiol.">
        <title>The Global Catalogue of Microorganisms (GCM) 10K type strain sequencing project: providing services to taxonomists for standard genome sequencing and annotation.</title>
        <authorList>
            <consortium name="The Broad Institute Genomics Platform"/>
            <consortium name="The Broad Institute Genome Sequencing Center for Infectious Disease"/>
            <person name="Wu L."/>
            <person name="Ma J."/>
        </authorList>
    </citation>
    <scope>NUCLEOTIDE SEQUENCE [LARGE SCALE GENOMIC DNA]</scope>
    <source>
        <strain evidence="6">CGMCC 1.19032</strain>
    </source>
</reference>
<evidence type="ECO:0000313" key="5">
    <source>
        <dbReference type="EMBL" id="MFC4719740.1"/>
    </source>
</evidence>
<dbReference type="PANTHER" id="PTHR30514:SF1">
    <property type="entry name" value="HTH-TYPE TRANSCRIPTIONAL REGULATOR HEXR-RELATED"/>
    <property type="match status" value="1"/>
</dbReference>
<dbReference type="InterPro" id="IPR047640">
    <property type="entry name" value="RpiR-like"/>
</dbReference>
<keyword evidence="2" id="KW-0238">DNA-binding</keyword>
<dbReference type="Gene3D" id="1.10.10.10">
    <property type="entry name" value="Winged helix-like DNA-binding domain superfamily/Winged helix DNA-binding domain"/>
    <property type="match status" value="1"/>
</dbReference>
<keyword evidence="1" id="KW-0805">Transcription regulation</keyword>
<dbReference type="InterPro" id="IPR009057">
    <property type="entry name" value="Homeodomain-like_sf"/>
</dbReference>
<dbReference type="Gene3D" id="3.40.50.10490">
    <property type="entry name" value="Glucose-6-phosphate isomerase like protein, domain 1"/>
    <property type="match status" value="1"/>
</dbReference>
<sequence length="249" mass="28262">MRIYHFQIILLIIKYFLCTTSDIRNNKKEITKLSAVEFGEKVLSSKSSISRLAQKLGFRGYTEMKYAIDQDLQTAILSPTDLVASLKSNIDKTFHYASQVNFQPLITQIKTAKNVLIYATGFTQNNYSKDFSNDLFLSGRPNFLISGETNFEMISHTLTSEDLVIITSLSGNTLSIQNTIKLLNINQVPLCSVTRFGKNFLNDHANFQLYYEVSEIPSPVVDTGKNMIGLNIILSILSHKYREFVLFDE</sequence>
<dbReference type="InterPro" id="IPR001347">
    <property type="entry name" value="SIS_dom"/>
</dbReference>
<dbReference type="Pfam" id="PF01418">
    <property type="entry name" value="HTH_6"/>
    <property type="match status" value="1"/>
</dbReference>
<comment type="caution">
    <text evidence="5">The sequence shown here is derived from an EMBL/GenBank/DDBJ whole genome shotgun (WGS) entry which is preliminary data.</text>
</comment>
<dbReference type="Pfam" id="PF01380">
    <property type="entry name" value="SIS"/>
    <property type="match status" value="1"/>
</dbReference>
<feature type="domain" description="HTH rpiR-type" evidence="4">
    <location>
        <begin position="1"/>
        <end position="75"/>
    </location>
</feature>
<dbReference type="SUPFAM" id="SSF46689">
    <property type="entry name" value="Homeodomain-like"/>
    <property type="match status" value="1"/>
</dbReference>
<dbReference type="InterPro" id="IPR046348">
    <property type="entry name" value="SIS_dom_sf"/>
</dbReference>
<dbReference type="RefSeq" id="WP_379962522.1">
    <property type="nucleotide sequence ID" value="NZ_JBHSGS010000046.1"/>
</dbReference>
<evidence type="ECO:0000256" key="2">
    <source>
        <dbReference type="ARBA" id="ARBA00023125"/>
    </source>
</evidence>
<gene>
    <name evidence="5" type="ORF">ACFO5I_08335</name>
</gene>
<evidence type="ECO:0000256" key="1">
    <source>
        <dbReference type="ARBA" id="ARBA00023015"/>
    </source>
</evidence>
<protein>
    <submittedName>
        <fullName evidence="5">MurR/RpiR family transcriptional regulator</fullName>
    </submittedName>
</protein>
<dbReference type="InterPro" id="IPR036388">
    <property type="entry name" value="WH-like_DNA-bd_sf"/>
</dbReference>
<keyword evidence="6" id="KW-1185">Reference proteome</keyword>
<accession>A0ABV9MW31</accession>
<dbReference type="CDD" id="cd05013">
    <property type="entry name" value="SIS_RpiR"/>
    <property type="match status" value="1"/>
</dbReference>
<proteinExistence type="predicted"/>
<evidence type="ECO:0000259" key="4">
    <source>
        <dbReference type="PROSITE" id="PS51071"/>
    </source>
</evidence>